<keyword evidence="2" id="KW-1185">Reference proteome</keyword>
<dbReference type="OrthoDB" id="10286446at2759"/>
<proteinExistence type="predicted"/>
<reference evidence="2" key="1">
    <citation type="submission" date="2016-06" db="EMBL/GenBank/DDBJ databases">
        <title>Parallel loss of symbiosis genes in relatives of nitrogen-fixing non-legume Parasponia.</title>
        <authorList>
            <person name="Van Velzen R."/>
            <person name="Holmer R."/>
            <person name="Bu F."/>
            <person name="Rutten L."/>
            <person name="Van Zeijl A."/>
            <person name="Liu W."/>
            <person name="Santuari L."/>
            <person name="Cao Q."/>
            <person name="Sharma T."/>
            <person name="Shen D."/>
            <person name="Roswanjaya Y."/>
            <person name="Wardhani T."/>
            <person name="Kalhor M.S."/>
            <person name="Jansen J."/>
            <person name="Van den Hoogen J."/>
            <person name="Gungor B."/>
            <person name="Hartog M."/>
            <person name="Hontelez J."/>
            <person name="Verver J."/>
            <person name="Yang W.-C."/>
            <person name="Schijlen E."/>
            <person name="Repin R."/>
            <person name="Schilthuizen M."/>
            <person name="Schranz E."/>
            <person name="Heidstra R."/>
            <person name="Miyata K."/>
            <person name="Fedorova E."/>
            <person name="Kohlen W."/>
            <person name="Bisseling T."/>
            <person name="Smit S."/>
            <person name="Geurts R."/>
        </authorList>
    </citation>
    <scope>NUCLEOTIDE SEQUENCE [LARGE SCALE GENOMIC DNA]</scope>
    <source>
        <strain evidence="2">cv. WU1-14</strain>
    </source>
</reference>
<accession>A0A2P5DBA8</accession>
<sequence>MCFSSGRIERRDLDSVIVVSPPNRLLILSMCFSSGRMERSNLVDWTTKLKLKTQPSIKLIHNFNIAQSLQIKVIPKK</sequence>
<dbReference type="AlphaFoldDB" id="A0A2P5DBA8"/>
<organism evidence="1 2">
    <name type="scientific">Parasponia andersonii</name>
    <name type="common">Sponia andersonii</name>
    <dbReference type="NCBI Taxonomy" id="3476"/>
    <lineage>
        <taxon>Eukaryota</taxon>
        <taxon>Viridiplantae</taxon>
        <taxon>Streptophyta</taxon>
        <taxon>Embryophyta</taxon>
        <taxon>Tracheophyta</taxon>
        <taxon>Spermatophyta</taxon>
        <taxon>Magnoliopsida</taxon>
        <taxon>eudicotyledons</taxon>
        <taxon>Gunneridae</taxon>
        <taxon>Pentapetalae</taxon>
        <taxon>rosids</taxon>
        <taxon>fabids</taxon>
        <taxon>Rosales</taxon>
        <taxon>Cannabaceae</taxon>
        <taxon>Parasponia</taxon>
    </lineage>
</organism>
<dbReference type="Proteomes" id="UP000237105">
    <property type="component" value="Unassembled WGS sequence"/>
</dbReference>
<evidence type="ECO:0000313" key="1">
    <source>
        <dbReference type="EMBL" id="PON70568.1"/>
    </source>
</evidence>
<gene>
    <name evidence="1" type="ORF">PanWU01x14_079420</name>
</gene>
<name>A0A2P5DBA8_PARAD</name>
<comment type="caution">
    <text evidence="1">The sequence shown here is derived from an EMBL/GenBank/DDBJ whole genome shotgun (WGS) entry which is preliminary data.</text>
</comment>
<evidence type="ECO:0000313" key="2">
    <source>
        <dbReference type="Proteomes" id="UP000237105"/>
    </source>
</evidence>
<dbReference type="EMBL" id="JXTB01000049">
    <property type="protein sequence ID" value="PON70568.1"/>
    <property type="molecule type" value="Genomic_DNA"/>
</dbReference>
<protein>
    <submittedName>
        <fullName evidence="1">Uncharacterized protein</fullName>
    </submittedName>
</protein>